<proteinExistence type="predicted"/>
<sequence length="54" mass="6137">MKIFDFQISMEIPVLSLPESILTILTIDMTSVCVCADVRMIVSCITQNRLIVEY</sequence>
<protein>
    <submittedName>
        <fullName evidence="1">Uncharacterized protein</fullName>
    </submittedName>
</protein>
<dbReference type="Proteomes" id="UP001461498">
    <property type="component" value="Unassembled WGS sequence"/>
</dbReference>
<gene>
    <name evidence="1" type="ORF">O3M35_002636</name>
</gene>
<accession>A0AAW1CS05</accession>
<keyword evidence="2" id="KW-1185">Reference proteome</keyword>
<reference evidence="1 2" key="1">
    <citation type="submission" date="2022-12" db="EMBL/GenBank/DDBJ databases">
        <title>Chromosome-level genome assembly of true bugs.</title>
        <authorList>
            <person name="Ma L."/>
            <person name="Li H."/>
        </authorList>
    </citation>
    <scope>NUCLEOTIDE SEQUENCE [LARGE SCALE GENOMIC DNA]</scope>
    <source>
        <strain evidence="1">Lab_2022b</strain>
    </source>
</reference>
<dbReference type="AlphaFoldDB" id="A0AAW1CS05"/>
<name>A0AAW1CS05_9HEMI</name>
<evidence type="ECO:0000313" key="1">
    <source>
        <dbReference type="EMBL" id="KAK9499623.1"/>
    </source>
</evidence>
<evidence type="ECO:0000313" key="2">
    <source>
        <dbReference type="Proteomes" id="UP001461498"/>
    </source>
</evidence>
<dbReference type="EMBL" id="JAPXFL010000011">
    <property type="protein sequence ID" value="KAK9499623.1"/>
    <property type="molecule type" value="Genomic_DNA"/>
</dbReference>
<comment type="caution">
    <text evidence="1">The sequence shown here is derived from an EMBL/GenBank/DDBJ whole genome shotgun (WGS) entry which is preliminary data.</text>
</comment>
<organism evidence="1 2">
    <name type="scientific">Rhynocoris fuscipes</name>
    <dbReference type="NCBI Taxonomy" id="488301"/>
    <lineage>
        <taxon>Eukaryota</taxon>
        <taxon>Metazoa</taxon>
        <taxon>Ecdysozoa</taxon>
        <taxon>Arthropoda</taxon>
        <taxon>Hexapoda</taxon>
        <taxon>Insecta</taxon>
        <taxon>Pterygota</taxon>
        <taxon>Neoptera</taxon>
        <taxon>Paraneoptera</taxon>
        <taxon>Hemiptera</taxon>
        <taxon>Heteroptera</taxon>
        <taxon>Panheteroptera</taxon>
        <taxon>Cimicomorpha</taxon>
        <taxon>Reduviidae</taxon>
        <taxon>Harpactorinae</taxon>
        <taxon>Harpactorini</taxon>
        <taxon>Rhynocoris</taxon>
    </lineage>
</organism>